<reference evidence="2" key="1">
    <citation type="submission" date="2019-05" db="EMBL/GenBank/DDBJ databases">
        <title>Annotation for the trematode Fasciolopsis buski.</title>
        <authorList>
            <person name="Choi Y.-J."/>
        </authorList>
    </citation>
    <scope>NUCLEOTIDE SEQUENCE</scope>
    <source>
        <strain evidence="2">HT</strain>
        <tissue evidence="2">Whole worm</tissue>
    </source>
</reference>
<dbReference type="OrthoDB" id="10065749at2759"/>
<evidence type="ECO:0000259" key="1">
    <source>
        <dbReference type="Pfam" id="PF16044"/>
    </source>
</evidence>
<protein>
    <recommendedName>
        <fullName evidence="1">MKRN2 opposite strand protein-like C-terminal domain-containing protein</fullName>
    </recommendedName>
</protein>
<organism evidence="2 3">
    <name type="scientific">Fasciolopsis buskii</name>
    <dbReference type="NCBI Taxonomy" id="27845"/>
    <lineage>
        <taxon>Eukaryota</taxon>
        <taxon>Metazoa</taxon>
        <taxon>Spiralia</taxon>
        <taxon>Lophotrochozoa</taxon>
        <taxon>Platyhelminthes</taxon>
        <taxon>Trematoda</taxon>
        <taxon>Digenea</taxon>
        <taxon>Plagiorchiida</taxon>
        <taxon>Echinostomata</taxon>
        <taxon>Echinostomatoidea</taxon>
        <taxon>Fasciolidae</taxon>
        <taxon>Fasciolopsis</taxon>
    </lineage>
</organism>
<name>A0A8E0VFP4_9TREM</name>
<gene>
    <name evidence="2" type="ORF">FBUS_04537</name>
</gene>
<accession>A0A8E0VFP4</accession>
<keyword evidence="3" id="KW-1185">Reference proteome</keyword>
<sequence>MSAPNRALETKIPAQYHRYAFPTSSAHTPILFTHFPVARIALIPGQFGLDFANFYESGILHCGAVNSSGHVVHYSQQYGLQKATSGWENCVVIRLTSTQCKGYLVSSSVWDKAIEVHYEDKERWSRENYVIRDSILNDYDSQDCLDFIVSVTRMALNDPSFNRIRITTWIANQLVHLDQCDNKR</sequence>
<evidence type="ECO:0000313" key="2">
    <source>
        <dbReference type="EMBL" id="KAA0185807.1"/>
    </source>
</evidence>
<dbReference type="Pfam" id="PF16044">
    <property type="entry name" value="DUF4796_C"/>
    <property type="match status" value="1"/>
</dbReference>
<dbReference type="EMBL" id="LUCM01010209">
    <property type="protein sequence ID" value="KAA0185807.1"/>
    <property type="molecule type" value="Genomic_DNA"/>
</dbReference>
<proteinExistence type="predicted"/>
<evidence type="ECO:0000313" key="3">
    <source>
        <dbReference type="Proteomes" id="UP000728185"/>
    </source>
</evidence>
<dbReference type="InterPro" id="IPR053921">
    <property type="entry name" value="MKRN2OS-like_C"/>
</dbReference>
<dbReference type="Proteomes" id="UP000728185">
    <property type="component" value="Unassembled WGS sequence"/>
</dbReference>
<comment type="caution">
    <text evidence="2">The sequence shown here is derived from an EMBL/GenBank/DDBJ whole genome shotgun (WGS) entry which is preliminary data.</text>
</comment>
<dbReference type="AlphaFoldDB" id="A0A8E0VFP4"/>
<feature type="domain" description="MKRN2 opposite strand protein-like C-terminal" evidence="1">
    <location>
        <begin position="48"/>
        <end position="154"/>
    </location>
</feature>